<dbReference type="PANTHER" id="PTHR23514">
    <property type="entry name" value="BYPASS OF STOP CODON PROTEIN 6"/>
    <property type="match status" value="1"/>
</dbReference>
<evidence type="ECO:0000313" key="8">
    <source>
        <dbReference type="EMBL" id="MBM6402598.1"/>
    </source>
</evidence>
<feature type="transmembrane region" description="Helical" evidence="7">
    <location>
        <begin position="47"/>
        <end position="70"/>
    </location>
</feature>
<dbReference type="EMBL" id="JAFDVD010000028">
    <property type="protein sequence ID" value="MBM6402598.1"/>
    <property type="molecule type" value="Genomic_DNA"/>
</dbReference>
<feature type="transmembrane region" description="Helical" evidence="7">
    <location>
        <begin position="361"/>
        <end position="381"/>
    </location>
</feature>
<feature type="transmembrane region" description="Helical" evidence="7">
    <location>
        <begin position="245"/>
        <end position="263"/>
    </location>
</feature>
<keyword evidence="4 7" id="KW-0812">Transmembrane</keyword>
<accession>A0ABS2CT09</accession>
<evidence type="ECO:0000313" key="9">
    <source>
        <dbReference type="Proteomes" id="UP001430172"/>
    </source>
</evidence>
<keyword evidence="6 7" id="KW-0472">Membrane</keyword>
<evidence type="ECO:0000256" key="7">
    <source>
        <dbReference type="SAM" id="Phobius"/>
    </source>
</evidence>
<feature type="transmembrane region" description="Helical" evidence="7">
    <location>
        <begin position="275"/>
        <end position="294"/>
    </location>
</feature>
<keyword evidence="3" id="KW-0813">Transport</keyword>
<feature type="transmembrane region" description="Helical" evidence="7">
    <location>
        <begin position="207"/>
        <end position="233"/>
    </location>
</feature>
<evidence type="ECO:0000256" key="3">
    <source>
        <dbReference type="ARBA" id="ARBA00022448"/>
    </source>
</evidence>
<dbReference type="Pfam" id="PF07690">
    <property type="entry name" value="MFS_1"/>
    <property type="match status" value="1"/>
</dbReference>
<comment type="similarity">
    <text evidence="2">Belongs to the major facilitator superfamily.</text>
</comment>
<evidence type="ECO:0000256" key="5">
    <source>
        <dbReference type="ARBA" id="ARBA00022989"/>
    </source>
</evidence>
<evidence type="ECO:0000256" key="1">
    <source>
        <dbReference type="ARBA" id="ARBA00004127"/>
    </source>
</evidence>
<dbReference type="Gene3D" id="1.20.1250.20">
    <property type="entry name" value="MFS general substrate transporter like domains"/>
    <property type="match status" value="2"/>
</dbReference>
<organism evidence="8 9">
    <name type="scientific">Phycicoccus sonneratiae</name>
    <dbReference type="NCBI Taxonomy" id="2807628"/>
    <lineage>
        <taxon>Bacteria</taxon>
        <taxon>Bacillati</taxon>
        <taxon>Actinomycetota</taxon>
        <taxon>Actinomycetes</taxon>
        <taxon>Micrococcales</taxon>
        <taxon>Intrasporangiaceae</taxon>
        <taxon>Phycicoccus</taxon>
    </lineage>
</organism>
<dbReference type="InterPro" id="IPR051788">
    <property type="entry name" value="MFS_Transporter"/>
</dbReference>
<feature type="transmembrane region" description="Helical" evidence="7">
    <location>
        <begin position="20"/>
        <end position="41"/>
    </location>
</feature>
<comment type="subcellular location">
    <subcellularLocation>
        <location evidence="1">Endomembrane system</location>
        <topology evidence="1">Multi-pass membrane protein</topology>
    </subcellularLocation>
</comment>
<protein>
    <submittedName>
        <fullName evidence="8">MFS transporter</fullName>
    </submittedName>
</protein>
<dbReference type="InterPro" id="IPR036259">
    <property type="entry name" value="MFS_trans_sf"/>
</dbReference>
<dbReference type="SUPFAM" id="SSF103473">
    <property type="entry name" value="MFS general substrate transporter"/>
    <property type="match status" value="1"/>
</dbReference>
<feature type="transmembrane region" description="Helical" evidence="7">
    <location>
        <begin position="140"/>
        <end position="162"/>
    </location>
</feature>
<dbReference type="PANTHER" id="PTHR23514:SF3">
    <property type="entry name" value="BYPASS OF STOP CODON PROTEIN 6"/>
    <property type="match status" value="1"/>
</dbReference>
<name>A0ABS2CT09_9MICO</name>
<feature type="transmembrane region" description="Helical" evidence="7">
    <location>
        <begin position="336"/>
        <end position="355"/>
    </location>
</feature>
<dbReference type="RefSeq" id="WP_204133066.1">
    <property type="nucleotide sequence ID" value="NZ_JAFDVD010000028.1"/>
</dbReference>
<dbReference type="Proteomes" id="UP001430172">
    <property type="component" value="Unassembled WGS sequence"/>
</dbReference>
<evidence type="ECO:0000256" key="6">
    <source>
        <dbReference type="ARBA" id="ARBA00023136"/>
    </source>
</evidence>
<gene>
    <name evidence="8" type="ORF">JQN70_19570</name>
</gene>
<reference evidence="8" key="1">
    <citation type="submission" date="2021-02" db="EMBL/GenBank/DDBJ databases">
        <title>Phycicoccus sp. MQZ13P-5T, whole genome shotgun sequence.</title>
        <authorList>
            <person name="Tuo L."/>
        </authorList>
    </citation>
    <scope>NUCLEOTIDE SEQUENCE</scope>
    <source>
        <strain evidence="8">MQZ13P-5</strain>
    </source>
</reference>
<comment type="caution">
    <text evidence="8">The sequence shown here is derived from an EMBL/GenBank/DDBJ whole genome shotgun (WGS) entry which is preliminary data.</text>
</comment>
<keyword evidence="9" id="KW-1185">Reference proteome</keyword>
<evidence type="ECO:0000256" key="2">
    <source>
        <dbReference type="ARBA" id="ARBA00008335"/>
    </source>
</evidence>
<feature type="transmembrane region" description="Helical" evidence="7">
    <location>
        <begin position="300"/>
        <end position="324"/>
    </location>
</feature>
<dbReference type="InterPro" id="IPR011701">
    <property type="entry name" value="MFS"/>
</dbReference>
<feature type="transmembrane region" description="Helical" evidence="7">
    <location>
        <begin position="82"/>
        <end position="99"/>
    </location>
</feature>
<evidence type="ECO:0000256" key="4">
    <source>
        <dbReference type="ARBA" id="ARBA00022692"/>
    </source>
</evidence>
<proteinExistence type="inferred from homology"/>
<keyword evidence="5 7" id="KW-1133">Transmembrane helix</keyword>
<sequence>MADPAGAAAGFRRDRVTWTLYALLAWFAYLQAVPGLVVPRLRAEMGFGYTVGGLHVAAFAAGATLAGAVSARAERHLGRTRLLWASSGVMALGAALLTLGRQPAATVGAIAVMGVGGGLLLATVQVGLAEHHAARPAVALTEANVAAAASYLLLAGTLLLATAVGLDWRAAVLVSLVAPLLARSANRGTLVEPSRGGMDTAGGRLPPIFWVAGGMLMCATAAEWCITAWGATFVQQALDSSPDRAVAVMAGYFGGVLAGRVLGSRLTRRHDPSRLFALALAVALVGFVVAWPSTTPLPSTIGMALLGTGVGNLFPLGLSIAVSVAPQHAAAASGRVVLLTSTAILLAPLTVGTLAEATSLEAALTVVPVLVVLAAVALQVIRRARRRDLAVG</sequence>
<feature type="transmembrane region" description="Helical" evidence="7">
    <location>
        <begin position="105"/>
        <end position="128"/>
    </location>
</feature>